<feature type="signal peptide" evidence="3">
    <location>
        <begin position="1"/>
        <end position="24"/>
    </location>
</feature>
<dbReference type="Proteomes" id="UP000187735">
    <property type="component" value="Chromosome"/>
</dbReference>
<dbReference type="Gene3D" id="3.40.50.1820">
    <property type="entry name" value="alpha/beta hydrolase"/>
    <property type="match status" value="1"/>
</dbReference>
<dbReference type="InterPro" id="IPR005674">
    <property type="entry name" value="CocE/Ser_esterase"/>
</dbReference>
<dbReference type="RefSeq" id="WP_083732011.1">
    <property type="nucleotide sequence ID" value="NZ_CP017641.1"/>
</dbReference>
<dbReference type="InterPro" id="IPR050585">
    <property type="entry name" value="Xaa-Pro_dipeptidyl-ppase/CocE"/>
</dbReference>
<dbReference type="SUPFAM" id="SSF53474">
    <property type="entry name" value="alpha/beta-Hydrolases"/>
    <property type="match status" value="1"/>
</dbReference>
<dbReference type="KEGG" id="fmr:Fuma_02557"/>
<dbReference type="NCBIfam" id="TIGR00976">
    <property type="entry name" value="CocE_NonD"/>
    <property type="match status" value="1"/>
</dbReference>
<dbReference type="Pfam" id="PF02129">
    <property type="entry name" value="Peptidase_S15"/>
    <property type="match status" value="1"/>
</dbReference>
<feature type="domain" description="Xaa-Pro dipeptidyl-peptidase C-terminal" evidence="4">
    <location>
        <begin position="364"/>
        <end position="621"/>
    </location>
</feature>
<organism evidence="5 6">
    <name type="scientific">Fuerstiella marisgermanici</name>
    <dbReference type="NCBI Taxonomy" id="1891926"/>
    <lineage>
        <taxon>Bacteria</taxon>
        <taxon>Pseudomonadati</taxon>
        <taxon>Planctomycetota</taxon>
        <taxon>Planctomycetia</taxon>
        <taxon>Planctomycetales</taxon>
        <taxon>Planctomycetaceae</taxon>
        <taxon>Fuerstiella</taxon>
    </lineage>
</organism>
<feature type="chain" id="PRO_5013179320" evidence="3">
    <location>
        <begin position="25"/>
        <end position="628"/>
    </location>
</feature>
<dbReference type="InterPro" id="IPR013736">
    <property type="entry name" value="Xaa-Pro_dipept_C"/>
</dbReference>
<dbReference type="EMBL" id="CP017641">
    <property type="protein sequence ID" value="APZ92945.1"/>
    <property type="molecule type" value="Genomic_DNA"/>
</dbReference>
<accession>A0A1P8WFV9</accession>
<dbReference type="Gene3D" id="1.10.3020.10">
    <property type="entry name" value="alpha-amino acid ester hydrolase ( Helical cap domain)"/>
    <property type="match status" value="1"/>
</dbReference>
<dbReference type="InterPro" id="IPR008979">
    <property type="entry name" value="Galactose-bd-like_sf"/>
</dbReference>
<dbReference type="SMART" id="SM00939">
    <property type="entry name" value="PepX_C"/>
    <property type="match status" value="1"/>
</dbReference>
<feature type="compositionally biased region" description="Polar residues" evidence="2">
    <location>
        <begin position="418"/>
        <end position="431"/>
    </location>
</feature>
<evidence type="ECO:0000313" key="5">
    <source>
        <dbReference type="EMBL" id="APZ92945.1"/>
    </source>
</evidence>
<keyword evidence="3" id="KW-0732">Signal</keyword>
<keyword evidence="1 5" id="KW-0378">Hydrolase</keyword>
<name>A0A1P8WFV9_9PLAN</name>
<dbReference type="PANTHER" id="PTHR43056:SF10">
    <property type="entry name" value="COCE_NOND FAMILY, PUTATIVE (AFU_ORTHOLOGUE AFUA_7G00600)-RELATED"/>
    <property type="match status" value="1"/>
</dbReference>
<evidence type="ECO:0000256" key="2">
    <source>
        <dbReference type="SAM" id="MobiDB-lite"/>
    </source>
</evidence>
<sequence length="628" mass="70223" precursor="true">MKFLNHMNHNITLLWLSMTVCGFADEPAASPAVVNVGDGNVAEAQAISQPPQAGDYSPQQFEVVAELNQKAPMRDGINLMIDIFRPKADGQHPAVLMQTPYNKSGGAARARNFASRGYVVVNVASRGRFESGGEWDPFSPKHKTDGYDMVQWISEQPWCDGNVGMYGLSYMGWMQWWTASQAPPALKAIVPEVSPPDQLVNCPYQNGILVCWMVDWAGALSDRLPHSAGPAGYGGFAVNREQAYSKLPYIDFDKTRNYKPTSWWRKWIRQNTADGEYWKAISYQTPASYAKVNVPSLAISGWFDANFPGTPMNYLGMKQHGGTPAARRPRMVVGPWEHIINRHQTAAGVDFGPEAIIDWDGYVLRWFDYHLKGVDDGVLNDPPVHIFVMGRNQWRAAKDWPLPETQFTKFYLHSQSGANSSAGDGTLNTQPPHAEPSDHYVYDPNDPTPSAGFTNGHIDGPRDISKSAERDDVLVYDTDDLTEDVEVIGPITAKLYAATDRGDTDWMIRLSDVHPDGRALFLGEGVMRARHRDPQRDGAFNAHKLSTIKPSQAYEYTIDFWRPTGNVFLRGHRIRVEISSSYFPYYLRNPNTGGDNIGLATEFHPANQTIFHDAEQPSHVVLPIIPRR</sequence>
<dbReference type="EC" id="3.1.1.84" evidence="5"/>
<evidence type="ECO:0000256" key="3">
    <source>
        <dbReference type="SAM" id="SignalP"/>
    </source>
</evidence>
<evidence type="ECO:0000259" key="4">
    <source>
        <dbReference type="SMART" id="SM00939"/>
    </source>
</evidence>
<dbReference type="Gene3D" id="2.60.120.260">
    <property type="entry name" value="Galactose-binding domain-like"/>
    <property type="match status" value="1"/>
</dbReference>
<protein>
    <submittedName>
        <fullName evidence="5">Cocaine esterase</fullName>
        <ecNumber evidence="5">3.1.1.84</ecNumber>
    </submittedName>
</protein>
<keyword evidence="6" id="KW-1185">Reference proteome</keyword>
<proteinExistence type="predicted"/>
<evidence type="ECO:0000313" key="6">
    <source>
        <dbReference type="Proteomes" id="UP000187735"/>
    </source>
</evidence>
<evidence type="ECO:0000256" key="1">
    <source>
        <dbReference type="ARBA" id="ARBA00022801"/>
    </source>
</evidence>
<dbReference type="SUPFAM" id="SSF49785">
    <property type="entry name" value="Galactose-binding domain-like"/>
    <property type="match status" value="1"/>
</dbReference>
<reference evidence="5 6" key="1">
    <citation type="journal article" date="2016" name="Front. Microbiol.">
        <title>Fuerstia marisgermanicae gen. nov., sp. nov., an Unusual Member of the Phylum Planctomycetes from the German Wadden Sea.</title>
        <authorList>
            <person name="Kohn T."/>
            <person name="Heuer A."/>
            <person name="Jogler M."/>
            <person name="Vollmers J."/>
            <person name="Boedeker C."/>
            <person name="Bunk B."/>
            <person name="Rast P."/>
            <person name="Borchert D."/>
            <person name="Glockner I."/>
            <person name="Freese H.M."/>
            <person name="Klenk H.P."/>
            <person name="Overmann J."/>
            <person name="Kaster A.K."/>
            <person name="Rohde M."/>
            <person name="Wiegand S."/>
            <person name="Jogler C."/>
        </authorList>
    </citation>
    <scope>NUCLEOTIDE SEQUENCE [LARGE SCALE GENOMIC DNA]</scope>
    <source>
        <strain evidence="5 6">NH11</strain>
    </source>
</reference>
<dbReference type="GO" id="GO:0008239">
    <property type="term" value="F:dipeptidyl-peptidase activity"/>
    <property type="evidence" value="ECO:0007669"/>
    <property type="project" value="InterPro"/>
</dbReference>
<dbReference type="InterPro" id="IPR029058">
    <property type="entry name" value="AB_hydrolase_fold"/>
</dbReference>
<feature type="region of interest" description="Disordered" evidence="2">
    <location>
        <begin position="418"/>
        <end position="440"/>
    </location>
</feature>
<dbReference type="AlphaFoldDB" id="A0A1P8WFV9"/>
<gene>
    <name evidence="5" type="primary">cocE_1</name>
    <name evidence="5" type="ORF">Fuma_02557</name>
</gene>
<dbReference type="PANTHER" id="PTHR43056">
    <property type="entry name" value="PEPTIDASE S9 PROLYL OLIGOPEPTIDASE"/>
    <property type="match status" value="1"/>
</dbReference>
<dbReference type="Pfam" id="PF08530">
    <property type="entry name" value="PepX_C"/>
    <property type="match status" value="1"/>
</dbReference>
<dbReference type="OrthoDB" id="319764at2"/>
<dbReference type="InterPro" id="IPR000383">
    <property type="entry name" value="Xaa-Pro-like_dom"/>
</dbReference>